<dbReference type="RefSeq" id="YP_001152203.1">
    <property type="nucleotide sequence ID" value="NC_004677.2"/>
</dbReference>
<feature type="region of interest" description="Disordered" evidence="1">
    <location>
        <begin position="1"/>
        <end position="40"/>
    </location>
</feature>
<sequence>MQALSGMIGRKASVGGFSSPPSNSRAQPWTGGRNYQAGVR</sequence>
<keyword evidence="2" id="KW-0150">Chloroplast</keyword>
<dbReference type="GeneID" id="5048456"/>
<reference evidence="2" key="1">
    <citation type="submission" date="2007-04" db="EMBL/GenBank/DDBJ databases">
        <authorList>
            <person name="Noh E.W."/>
            <person name="Lee J.S."/>
            <person name="Choi Y.I."/>
            <person name="Han M.S."/>
            <person name="Yi Y.S."/>
            <person name="Han S.U."/>
        </authorList>
    </citation>
    <scope>NUCLEOTIDE SEQUENCE</scope>
</reference>
<proteinExistence type="predicted"/>
<accession>A4QMA9</accession>
<keyword evidence="2" id="KW-0934">Plastid</keyword>
<dbReference type="EMBL" id="AY228468">
    <property type="protein sequence ID" value="ABP35446.1"/>
    <property type="molecule type" value="Genomic_DNA"/>
</dbReference>
<name>A4QMA9_PINKO</name>
<geneLocation type="chloroplast" evidence="2"/>
<evidence type="ECO:0000256" key="1">
    <source>
        <dbReference type="SAM" id="MobiDB-lite"/>
    </source>
</evidence>
<dbReference type="AlphaFoldDB" id="A4QMA9"/>
<protein>
    <submittedName>
        <fullName evidence="2">ORF40t</fullName>
    </submittedName>
</protein>
<evidence type="ECO:0000313" key="2">
    <source>
        <dbReference type="EMBL" id="ABP35446.1"/>
    </source>
</evidence>
<organism evidence="2">
    <name type="scientific">Pinus koraiensis</name>
    <name type="common">Korean pine</name>
    <dbReference type="NCBI Taxonomy" id="88728"/>
    <lineage>
        <taxon>Eukaryota</taxon>
        <taxon>Viridiplantae</taxon>
        <taxon>Streptophyta</taxon>
        <taxon>Embryophyta</taxon>
        <taxon>Tracheophyta</taxon>
        <taxon>Spermatophyta</taxon>
        <taxon>Pinopsida</taxon>
        <taxon>Pinidae</taxon>
        <taxon>Conifers I</taxon>
        <taxon>Pinales</taxon>
        <taxon>Pinaceae</taxon>
        <taxon>Pinus</taxon>
        <taxon>Pinus subgen. Strobus</taxon>
    </lineage>
</organism>